<evidence type="ECO:0000313" key="2">
    <source>
        <dbReference type="Proteomes" id="UP001500886"/>
    </source>
</evidence>
<comment type="caution">
    <text evidence="1">The sequence shown here is derived from an EMBL/GenBank/DDBJ whole genome shotgun (WGS) entry which is preliminary data.</text>
</comment>
<evidence type="ECO:0008006" key="3">
    <source>
        <dbReference type="Google" id="ProtNLM"/>
    </source>
</evidence>
<evidence type="ECO:0000313" key="1">
    <source>
        <dbReference type="EMBL" id="GAA2721198.1"/>
    </source>
</evidence>
<dbReference type="SUPFAM" id="SSF55729">
    <property type="entry name" value="Acyl-CoA N-acyltransferases (Nat)"/>
    <property type="match status" value="1"/>
</dbReference>
<gene>
    <name evidence="1" type="ORF">GCM10010315_43360</name>
</gene>
<proteinExistence type="predicted"/>
<dbReference type="EMBL" id="BAAASL010000017">
    <property type="protein sequence ID" value="GAA2721198.1"/>
    <property type="molecule type" value="Genomic_DNA"/>
</dbReference>
<dbReference type="RefSeq" id="WP_344437101.1">
    <property type="nucleotide sequence ID" value="NZ_BAAASL010000017.1"/>
</dbReference>
<accession>A0ABP6GGI0</accession>
<dbReference type="Gene3D" id="3.40.630.30">
    <property type="match status" value="1"/>
</dbReference>
<protein>
    <recommendedName>
        <fullName evidence="3">GNAT family N-acetyltransferase</fullName>
    </recommendedName>
</protein>
<dbReference type="InterPro" id="IPR016181">
    <property type="entry name" value="Acyl_CoA_acyltransferase"/>
</dbReference>
<sequence>MTVTYERHEGPEAARLLGAFLSAYEEVYAEPPYCEGPQDAAEFVGRFRQHAQRPGFRLVLAREGAGAGAEVVGFAFGFPLPADATWWGLMLEPLPPEFTRETGTRTFAVVQLAVRGPWRRRGTAAALHAALLDGAGVERAALHAYPAAGPAQAAYRGWGYVDVGRCRFADGGEEFDALVLTLPRRSGA</sequence>
<name>A0ABP6GGI0_9ACTN</name>
<organism evidence="1 2">
    <name type="scientific">Streptomyces luteosporeus</name>
    <dbReference type="NCBI Taxonomy" id="173856"/>
    <lineage>
        <taxon>Bacteria</taxon>
        <taxon>Bacillati</taxon>
        <taxon>Actinomycetota</taxon>
        <taxon>Actinomycetes</taxon>
        <taxon>Kitasatosporales</taxon>
        <taxon>Streptomycetaceae</taxon>
        <taxon>Streptomyces</taxon>
    </lineage>
</organism>
<dbReference type="Proteomes" id="UP001500886">
    <property type="component" value="Unassembled WGS sequence"/>
</dbReference>
<reference evidence="2" key="1">
    <citation type="journal article" date="2019" name="Int. J. Syst. Evol. Microbiol.">
        <title>The Global Catalogue of Microorganisms (GCM) 10K type strain sequencing project: providing services to taxonomists for standard genome sequencing and annotation.</title>
        <authorList>
            <consortium name="The Broad Institute Genomics Platform"/>
            <consortium name="The Broad Institute Genome Sequencing Center for Infectious Disease"/>
            <person name="Wu L."/>
            <person name="Ma J."/>
        </authorList>
    </citation>
    <scope>NUCLEOTIDE SEQUENCE [LARGE SCALE GENOMIC DNA]</scope>
    <source>
        <strain evidence="2">JCM 4542</strain>
    </source>
</reference>
<keyword evidence="2" id="KW-1185">Reference proteome</keyword>